<dbReference type="GO" id="GO:0016491">
    <property type="term" value="F:oxidoreductase activity"/>
    <property type="evidence" value="ECO:0007669"/>
    <property type="project" value="InterPro"/>
</dbReference>
<dbReference type="InterPro" id="IPR020471">
    <property type="entry name" value="AKR"/>
</dbReference>
<reference evidence="2 3" key="1">
    <citation type="submission" date="2019-01" db="EMBL/GenBank/DDBJ databases">
        <title>Egibacter rhizosphaerae EGI 80759T.</title>
        <authorList>
            <person name="Chen D.-D."/>
            <person name="Tian Y."/>
            <person name="Jiao J.-Y."/>
            <person name="Zhang X.-T."/>
            <person name="Zhang Y.-G."/>
            <person name="Zhang Y."/>
            <person name="Xiao M."/>
            <person name="Shu W.-S."/>
            <person name="Li W.-J."/>
        </authorList>
    </citation>
    <scope>NUCLEOTIDE SEQUENCE [LARGE SCALE GENOMIC DNA]</scope>
    <source>
        <strain evidence="2 3">EGI 80759</strain>
    </source>
</reference>
<gene>
    <name evidence="2" type="ORF">ER308_02600</name>
</gene>
<dbReference type="OrthoDB" id="3216283at2"/>
<dbReference type="PANTHER" id="PTHR43364">
    <property type="entry name" value="NADH-SPECIFIC METHYLGLYOXAL REDUCTASE-RELATED"/>
    <property type="match status" value="1"/>
</dbReference>
<evidence type="ECO:0000313" key="2">
    <source>
        <dbReference type="EMBL" id="QBI18563.1"/>
    </source>
</evidence>
<dbReference type="PANTHER" id="PTHR43364:SF18">
    <property type="entry name" value="OXIDOREDUCTASE"/>
    <property type="match status" value="1"/>
</dbReference>
<dbReference type="GO" id="GO:0005829">
    <property type="term" value="C:cytosol"/>
    <property type="evidence" value="ECO:0007669"/>
    <property type="project" value="TreeGrafter"/>
</dbReference>
<dbReference type="PRINTS" id="PR00069">
    <property type="entry name" value="ALDKETRDTASE"/>
</dbReference>
<sequence length="327" mass="35503">MVRSRRRSTVNPVVAEGGLSALSLGTMTFGEQVDEAEAARMVASAREAGITMFDTADAYRAGRSEEILGKCLVGIRDEVLVASKVGLQASNDPEDRGLRPERIRRRIRASLARLGTDYLDVYCLHAPDRIVPLEESLGALTELVDEGLVRWAGVSNHAAWQIAEMRCLSTWRGDARIELSQVLYNVLARRLEDEYAEYATTTGLASVVYNPLAGGLLTGKHTRDEVPAEGRFSGSRYRERYWNDTQFDGVARLHEIAAAAGLSLTELAIRWLRSRTVVDSVLVGASSVEQLEGNLAAGAAGPLPADVVDACDEVWQTVGGAAPGYNR</sequence>
<feature type="domain" description="NADP-dependent oxidoreductase" evidence="1">
    <location>
        <begin position="22"/>
        <end position="315"/>
    </location>
</feature>
<evidence type="ECO:0000313" key="3">
    <source>
        <dbReference type="Proteomes" id="UP000291469"/>
    </source>
</evidence>
<keyword evidence="3" id="KW-1185">Reference proteome</keyword>
<dbReference type="InterPro" id="IPR023210">
    <property type="entry name" value="NADP_OxRdtase_dom"/>
</dbReference>
<dbReference type="AlphaFoldDB" id="A0A411YBD0"/>
<dbReference type="EMBL" id="CP036402">
    <property type="protein sequence ID" value="QBI18563.1"/>
    <property type="molecule type" value="Genomic_DNA"/>
</dbReference>
<dbReference type="Proteomes" id="UP000291469">
    <property type="component" value="Chromosome"/>
</dbReference>
<proteinExistence type="predicted"/>
<evidence type="ECO:0000259" key="1">
    <source>
        <dbReference type="Pfam" id="PF00248"/>
    </source>
</evidence>
<protein>
    <submittedName>
        <fullName evidence="2">Aldo/keto reductase</fullName>
    </submittedName>
</protein>
<dbReference type="Gene3D" id="3.20.20.100">
    <property type="entry name" value="NADP-dependent oxidoreductase domain"/>
    <property type="match status" value="1"/>
</dbReference>
<organism evidence="2 3">
    <name type="scientific">Egibacter rhizosphaerae</name>
    <dbReference type="NCBI Taxonomy" id="1670831"/>
    <lineage>
        <taxon>Bacteria</taxon>
        <taxon>Bacillati</taxon>
        <taxon>Actinomycetota</taxon>
        <taxon>Nitriliruptoria</taxon>
        <taxon>Egibacterales</taxon>
        <taxon>Egibacteraceae</taxon>
        <taxon>Egibacter</taxon>
    </lineage>
</organism>
<name>A0A411YBD0_9ACTN</name>
<dbReference type="KEGG" id="erz:ER308_02600"/>
<dbReference type="Pfam" id="PF00248">
    <property type="entry name" value="Aldo_ket_red"/>
    <property type="match status" value="1"/>
</dbReference>
<accession>A0A411YBD0</accession>
<dbReference type="InterPro" id="IPR050523">
    <property type="entry name" value="AKR_Detox_Biosynth"/>
</dbReference>
<dbReference type="SUPFAM" id="SSF51430">
    <property type="entry name" value="NAD(P)-linked oxidoreductase"/>
    <property type="match status" value="1"/>
</dbReference>
<dbReference type="InterPro" id="IPR036812">
    <property type="entry name" value="NAD(P)_OxRdtase_dom_sf"/>
</dbReference>